<evidence type="ECO:0000256" key="2">
    <source>
        <dbReference type="ARBA" id="ARBA00022448"/>
    </source>
</evidence>
<protein>
    <submittedName>
        <fullName evidence="6">ABC transporter ATP-binding protein</fullName>
    </submittedName>
</protein>
<dbReference type="InterPro" id="IPR003593">
    <property type="entry name" value="AAA+_ATPase"/>
</dbReference>
<dbReference type="PROSITE" id="PS00211">
    <property type="entry name" value="ABC_TRANSPORTER_1"/>
    <property type="match status" value="1"/>
</dbReference>
<evidence type="ECO:0000256" key="3">
    <source>
        <dbReference type="ARBA" id="ARBA00022741"/>
    </source>
</evidence>
<keyword evidence="2" id="KW-0813">Transport</keyword>
<dbReference type="SMART" id="SM00382">
    <property type="entry name" value="AAA"/>
    <property type="match status" value="1"/>
</dbReference>
<evidence type="ECO:0000313" key="6">
    <source>
        <dbReference type="EMBL" id="MBC8544336.1"/>
    </source>
</evidence>
<dbReference type="GO" id="GO:0005524">
    <property type="term" value="F:ATP binding"/>
    <property type="evidence" value="ECO:0007669"/>
    <property type="project" value="UniProtKB-KW"/>
</dbReference>
<accession>A0A926DTF6</accession>
<dbReference type="PANTHER" id="PTHR43335:SF2">
    <property type="entry name" value="ABC TRANSPORTER, ATP-BINDING PROTEIN"/>
    <property type="match status" value="1"/>
</dbReference>
<dbReference type="RefSeq" id="WP_177713782.1">
    <property type="nucleotide sequence ID" value="NZ_JACRSQ010000019.1"/>
</dbReference>
<evidence type="ECO:0000256" key="4">
    <source>
        <dbReference type="ARBA" id="ARBA00022840"/>
    </source>
</evidence>
<sequence length="248" mass="26949">MGYLRIENLSKHYGQKQALRDFSACFTAGIYALLGPNGAGKSTLMNIITRNVCPDSGGTITWNGTEIVRLGTEYLAKIGYMPQQQGLYNNFTAYRFLGYMASLKGLKRREAALEIPRALELVELTDVAAKRIGGFSGGMKQRLLIAQAILGKPEIVILDEPTAGLDPKQRVRIRSLIQSLAEDKIVIVSTHIVSDVESIADQVLLLKDGVLAAQGAVEELAACLPVGCPPTLENIYMQYFGDEGEAPC</sequence>
<dbReference type="Gene3D" id="3.40.50.300">
    <property type="entry name" value="P-loop containing nucleotide triphosphate hydrolases"/>
    <property type="match status" value="1"/>
</dbReference>
<name>A0A926DTF6_9FIRM</name>
<dbReference type="InterPro" id="IPR017871">
    <property type="entry name" value="ABC_transporter-like_CS"/>
</dbReference>
<organism evidence="6 7">
    <name type="scientific">Bianquea renquensis</name>
    <dbReference type="NCBI Taxonomy" id="2763661"/>
    <lineage>
        <taxon>Bacteria</taxon>
        <taxon>Bacillati</taxon>
        <taxon>Bacillota</taxon>
        <taxon>Clostridia</taxon>
        <taxon>Eubacteriales</taxon>
        <taxon>Bianqueaceae</taxon>
        <taxon>Bianquea</taxon>
    </lineage>
</organism>
<dbReference type="Pfam" id="PF00005">
    <property type="entry name" value="ABC_tran"/>
    <property type="match status" value="1"/>
</dbReference>
<dbReference type="InterPro" id="IPR027417">
    <property type="entry name" value="P-loop_NTPase"/>
</dbReference>
<dbReference type="Proteomes" id="UP000657006">
    <property type="component" value="Unassembled WGS sequence"/>
</dbReference>
<keyword evidence="4 6" id="KW-0067">ATP-binding</keyword>
<dbReference type="CDD" id="cd03264">
    <property type="entry name" value="ABC_drug_resistance_like"/>
    <property type="match status" value="1"/>
</dbReference>
<dbReference type="EMBL" id="JACRSQ010000019">
    <property type="protein sequence ID" value="MBC8544336.1"/>
    <property type="molecule type" value="Genomic_DNA"/>
</dbReference>
<dbReference type="InterPro" id="IPR003439">
    <property type="entry name" value="ABC_transporter-like_ATP-bd"/>
</dbReference>
<evidence type="ECO:0000313" key="7">
    <source>
        <dbReference type="Proteomes" id="UP000657006"/>
    </source>
</evidence>
<dbReference type="PROSITE" id="PS50893">
    <property type="entry name" value="ABC_TRANSPORTER_2"/>
    <property type="match status" value="1"/>
</dbReference>
<feature type="domain" description="ABC transporter" evidence="5">
    <location>
        <begin position="4"/>
        <end position="233"/>
    </location>
</feature>
<keyword evidence="7" id="KW-1185">Reference proteome</keyword>
<dbReference type="PANTHER" id="PTHR43335">
    <property type="entry name" value="ABC TRANSPORTER, ATP-BINDING PROTEIN"/>
    <property type="match status" value="1"/>
</dbReference>
<evidence type="ECO:0000256" key="1">
    <source>
        <dbReference type="ARBA" id="ARBA00005417"/>
    </source>
</evidence>
<evidence type="ECO:0000259" key="5">
    <source>
        <dbReference type="PROSITE" id="PS50893"/>
    </source>
</evidence>
<dbReference type="SUPFAM" id="SSF52540">
    <property type="entry name" value="P-loop containing nucleoside triphosphate hydrolases"/>
    <property type="match status" value="1"/>
</dbReference>
<reference evidence="6" key="1">
    <citation type="submission" date="2020-08" db="EMBL/GenBank/DDBJ databases">
        <title>Genome public.</title>
        <authorList>
            <person name="Liu C."/>
            <person name="Sun Q."/>
        </authorList>
    </citation>
    <scope>NUCLEOTIDE SEQUENCE</scope>
    <source>
        <strain evidence="6">NSJ-32</strain>
    </source>
</reference>
<comment type="similarity">
    <text evidence="1">Belongs to the ABC transporter superfamily.</text>
</comment>
<dbReference type="AlphaFoldDB" id="A0A926DTF6"/>
<dbReference type="GO" id="GO:0016887">
    <property type="term" value="F:ATP hydrolysis activity"/>
    <property type="evidence" value="ECO:0007669"/>
    <property type="project" value="InterPro"/>
</dbReference>
<gene>
    <name evidence="6" type="ORF">H8730_12390</name>
</gene>
<comment type="caution">
    <text evidence="6">The sequence shown here is derived from an EMBL/GenBank/DDBJ whole genome shotgun (WGS) entry which is preliminary data.</text>
</comment>
<proteinExistence type="inferred from homology"/>
<keyword evidence="3" id="KW-0547">Nucleotide-binding</keyword>